<feature type="region of interest" description="Disordered" evidence="1">
    <location>
        <begin position="1"/>
        <end position="23"/>
    </location>
</feature>
<evidence type="ECO:0000313" key="2">
    <source>
        <dbReference type="EMBL" id="KAL2344371.1"/>
    </source>
</evidence>
<dbReference type="Gene3D" id="3.40.50.2000">
    <property type="entry name" value="Glycogen Phosphorylase B"/>
    <property type="match status" value="1"/>
</dbReference>
<reference evidence="2 3" key="1">
    <citation type="submission" date="2024-08" db="EMBL/GenBank/DDBJ databases">
        <title>Insights into the chromosomal genome structure of Flemingia macrophylla.</title>
        <authorList>
            <person name="Ding Y."/>
            <person name="Zhao Y."/>
            <person name="Bi W."/>
            <person name="Wu M."/>
            <person name="Zhao G."/>
            <person name="Gong Y."/>
            <person name="Li W."/>
            <person name="Zhang P."/>
        </authorList>
    </citation>
    <scope>NUCLEOTIDE SEQUENCE [LARGE SCALE GENOMIC DNA]</scope>
    <source>
        <strain evidence="2">DYQJB</strain>
        <tissue evidence="2">Leaf</tissue>
    </source>
</reference>
<name>A0ABD1N8X3_9FABA</name>
<dbReference type="AlphaFoldDB" id="A0ABD1N8X3"/>
<sequence>MSPSSLRRASSPTTLPATPSSTRSTPLRLLILGRFPRAFTMDPLGYDLAKAHPKKRFEILQWLEQMEALALGLERSQMRFLCVVKTLSMEDQMEKGYRLLPRGFLDQGVHGEGVGSSGNLYNSELIEDELHDGGVGML</sequence>
<feature type="compositionally biased region" description="Low complexity" evidence="1">
    <location>
        <begin position="8"/>
        <end position="23"/>
    </location>
</feature>
<dbReference type="Proteomes" id="UP001603857">
    <property type="component" value="Unassembled WGS sequence"/>
</dbReference>
<accession>A0ABD1N8X3</accession>
<keyword evidence="3" id="KW-1185">Reference proteome</keyword>
<proteinExistence type="predicted"/>
<gene>
    <name evidence="2" type="ORF">Fmac_005656</name>
</gene>
<organism evidence="2 3">
    <name type="scientific">Flemingia macrophylla</name>
    <dbReference type="NCBI Taxonomy" id="520843"/>
    <lineage>
        <taxon>Eukaryota</taxon>
        <taxon>Viridiplantae</taxon>
        <taxon>Streptophyta</taxon>
        <taxon>Embryophyta</taxon>
        <taxon>Tracheophyta</taxon>
        <taxon>Spermatophyta</taxon>
        <taxon>Magnoliopsida</taxon>
        <taxon>eudicotyledons</taxon>
        <taxon>Gunneridae</taxon>
        <taxon>Pentapetalae</taxon>
        <taxon>rosids</taxon>
        <taxon>fabids</taxon>
        <taxon>Fabales</taxon>
        <taxon>Fabaceae</taxon>
        <taxon>Papilionoideae</taxon>
        <taxon>50 kb inversion clade</taxon>
        <taxon>NPAAA clade</taxon>
        <taxon>indigoferoid/millettioid clade</taxon>
        <taxon>Phaseoleae</taxon>
        <taxon>Flemingia</taxon>
    </lineage>
</organism>
<evidence type="ECO:0000313" key="3">
    <source>
        <dbReference type="Proteomes" id="UP001603857"/>
    </source>
</evidence>
<evidence type="ECO:0000256" key="1">
    <source>
        <dbReference type="SAM" id="MobiDB-lite"/>
    </source>
</evidence>
<comment type="caution">
    <text evidence="2">The sequence shown here is derived from an EMBL/GenBank/DDBJ whole genome shotgun (WGS) entry which is preliminary data.</text>
</comment>
<dbReference type="EMBL" id="JBGMDY010000002">
    <property type="protein sequence ID" value="KAL2344371.1"/>
    <property type="molecule type" value="Genomic_DNA"/>
</dbReference>
<protein>
    <submittedName>
        <fullName evidence="2">Uncharacterized protein</fullName>
    </submittedName>
</protein>